<keyword evidence="5" id="KW-1185">Reference proteome</keyword>
<reference evidence="5" key="1">
    <citation type="journal article" date="2019" name="Int. J. Syst. Evol. Microbiol.">
        <title>The Global Catalogue of Microorganisms (GCM) 10K type strain sequencing project: providing services to taxonomists for standard genome sequencing and annotation.</title>
        <authorList>
            <consortium name="The Broad Institute Genomics Platform"/>
            <consortium name="The Broad Institute Genome Sequencing Center for Infectious Disease"/>
            <person name="Wu L."/>
            <person name="Ma J."/>
        </authorList>
    </citation>
    <scope>NUCLEOTIDE SEQUENCE [LARGE SCALE GENOMIC DNA]</scope>
    <source>
        <strain evidence="5">JCM 32226</strain>
    </source>
</reference>
<evidence type="ECO:0000313" key="4">
    <source>
        <dbReference type="EMBL" id="GAA4501040.1"/>
    </source>
</evidence>
<proteinExistence type="predicted"/>
<dbReference type="Proteomes" id="UP001501321">
    <property type="component" value="Unassembled WGS sequence"/>
</dbReference>
<gene>
    <name evidence="4" type="ORF">GCM10023095_23650</name>
</gene>
<feature type="signal peptide" evidence="1">
    <location>
        <begin position="1"/>
        <end position="16"/>
    </location>
</feature>
<organism evidence="4 5">
    <name type="scientific">Pseudaeromonas paramecii</name>
    <dbReference type="NCBI Taxonomy" id="2138166"/>
    <lineage>
        <taxon>Bacteria</taxon>
        <taxon>Pseudomonadati</taxon>
        <taxon>Pseudomonadota</taxon>
        <taxon>Gammaproteobacteria</taxon>
        <taxon>Aeromonadales</taxon>
        <taxon>Aeromonadaceae</taxon>
        <taxon>Pseudaeromonas</taxon>
    </lineage>
</organism>
<dbReference type="InterPro" id="IPR016047">
    <property type="entry name" value="M23ase_b-sheet_dom"/>
</dbReference>
<dbReference type="PANTHER" id="PTHR21666:SF294">
    <property type="entry name" value="PEPTIDASE M23"/>
    <property type="match status" value="1"/>
</dbReference>
<keyword evidence="1" id="KW-0732">Signal</keyword>
<evidence type="ECO:0000313" key="5">
    <source>
        <dbReference type="Proteomes" id="UP001501321"/>
    </source>
</evidence>
<accession>A0ABP8QGL0</accession>
<feature type="domain" description="M23ase beta-sheet core" evidence="2">
    <location>
        <begin position="164"/>
        <end position="263"/>
    </location>
</feature>
<evidence type="ECO:0000256" key="1">
    <source>
        <dbReference type="SAM" id="SignalP"/>
    </source>
</evidence>
<feature type="chain" id="PRO_5046257197" evidence="1">
    <location>
        <begin position="17"/>
        <end position="287"/>
    </location>
</feature>
<evidence type="ECO:0000259" key="2">
    <source>
        <dbReference type="Pfam" id="PF01551"/>
    </source>
</evidence>
<evidence type="ECO:0000259" key="3">
    <source>
        <dbReference type="Pfam" id="PF13511"/>
    </source>
</evidence>
<dbReference type="InterPro" id="IPR025392">
    <property type="entry name" value="DUF4124"/>
</dbReference>
<protein>
    <submittedName>
        <fullName evidence="4">Peptidoglycan DD-metalloendopeptidase family protein</fullName>
    </submittedName>
</protein>
<dbReference type="Pfam" id="PF01551">
    <property type="entry name" value="Peptidase_M23"/>
    <property type="match status" value="1"/>
</dbReference>
<dbReference type="PANTHER" id="PTHR21666">
    <property type="entry name" value="PEPTIDASE-RELATED"/>
    <property type="match status" value="1"/>
</dbReference>
<dbReference type="Pfam" id="PF13511">
    <property type="entry name" value="DUF4124"/>
    <property type="match status" value="1"/>
</dbReference>
<dbReference type="Gene3D" id="2.70.70.10">
    <property type="entry name" value="Glucose Permease (Domain IIA)"/>
    <property type="match status" value="1"/>
</dbReference>
<dbReference type="InterPro" id="IPR011055">
    <property type="entry name" value="Dup_hybrid_motif"/>
</dbReference>
<dbReference type="EMBL" id="BAABFC010000014">
    <property type="protein sequence ID" value="GAA4501040.1"/>
    <property type="molecule type" value="Genomic_DNA"/>
</dbReference>
<dbReference type="InterPro" id="IPR050570">
    <property type="entry name" value="Cell_wall_metabolism_enzyme"/>
</dbReference>
<feature type="domain" description="DUF4124" evidence="3">
    <location>
        <begin position="7"/>
        <end position="37"/>
    </location>
</feature>
<dbReference type="SUPFAM" id="SSF51261">
    <property type="entry name" value="Duplicated hybrid motif"/>
    <property type="match status" value="1"/>
</dbReference>
<name>A0ABP8QGL0_9GAMM</name>
<comment type="caution">
    <text evidence="4">The sequence shown here is derived from an EMBL/GenBank/DDBJ whole genome shotgun (WGS) entry which is preliminary data.</text>
</comment>
<dbReference type="CDD" id="cd12797">
    <property type="entry name" value="M23_peptidase"/>
    <property type="match status" value="1"/>
</dbReference>
<dbReference type="RefSeq" id="WP_345013332.1">
    <property type="nucleotide sequence ID" value="NZ_BAABFC010000014.1"/>
</dbReference>
<sequence>MRSWVWLALLVWPLQAAVFKYVDEQGVINYTDDAARASPFSPQELDEFDPDPDKVKLRYTASGNLYVINELTAPVTVTLQLDRQQGVTSSQDLRCPILVAGRSERFVAKVAYRGPGRLGIGHQFVLGAPSTVSRAQLRPPFAGRFRVSQGFDGGYSHQLPGNRYAIDLAMPEGTPVLAAKAGVVVDFVDGYVGHTQDLSGRARTNYLRLLHPDGTLTLYAHLQPHSVRVGLGQSVSAGSWLANSGNTGYSTGPHLHFAVQHNDGRRLVAIPFTLNGQMPAQGVWVGG</sequence>